<accession>A0A443KII0</accession>
<dbReference type="AlphaFoldDB" id="A0A443KII0"/>
<dbReference type="EMBL" id="SAUX01000001">
    <property type="protein sequence ID" value="RWR32528.1"/>
    <property type="molecule type" value="Genomic_DNA"/>
</dbReference>
<evidence type="ECO:0000313" key="2">
    <source>
        <dbReference type="Proteomes" id="UP000285295"/>
    </source>
</evidence>
<organism evidence="1 2">
    <name type="scientific">Paenirhodobacter populi</name>
    <dbReference type="NCBI Taxonomy" id="2306993"/>
    <lineage>
        <taxon>Bacteria</taxon>
        <taxon>Pseudomonadati</taxon>
        <taxon>Pseudomonadota</taxon>
        <taxon>Alphaproteobacteria</taxon>
        <taxon>Rhodobacterales</taxon>
        <taxon>Rhodobacter group</taxon>
        <taxon>Paenirhodobacter</taxon>
    </lineage>
</organism>
<dbReference type="OrthoDB" id="7877378at2"/>
<evidence type="ECO:0000313" key="1">
    <source>
        <dbReference type="EMBL" id="RWR32528.1"/>
    </source>
</evidence>
<proteinExistence type="predicted"/>
<dbReference type="Proteomes" id="UP000285295">
    <property type="component" value="Unassembled WGS sequence"/>
</dbReference>
<gene>
    <name evidence="1" type="ORF">D2T31_00655</name>
</gene>
<name>A0A443KII0_9RHOB</name>
<comment type="caution">
    <text evidence="1">The sequence shown here is derived from an EMBL/GenBank/DDBJ whole genome shotgun (WGS) entry which is preliminary data.</text>
</comment>
<reference evidence="1 2" key="2">
    <citation type="submission" date="2019-01" db="EMBL/GenBank/DDBJ databases">
        <authorList>
            <person name="Li Y."/>
        </authorList>
    </citation>
    <scope>NUCLEOTIDE SEQUENCE [LARGE SCALE GENOMIC DNA]</scope>
    <source>
        <strain evidence="1 2">D19-10-3-21</strain>
    </source>
</reference>
<protein>
    <submittedName>
        <fullName evidence="1">Uncharacterized protein</fullName>
    </submittedName>
</protein>
<dbReference type="RefSeq" id="WP_128235341.1">
    <property type="nucleotide sequence ID" value="NZ_SAUX01000001.1"/>
</dbReference>
<reference evidence="1 2" key="1">
    <citation type="submission" date="2019-01" db="EMBL/GenBank/DDBJ databases">
        <title>Sinorhodobacter populi sp. nov. isolated from the symptomatic bark tissue of Populus euramericana canker.</title>
        <authorList>
            <person name="Xu G."/>
        </authorList>
    </citation>
    <scope>NUCLEOTIDE SEQUENCE [LARGE SCALE GENOMIC DNA]</scope>
    <source>
        <strain evidence="1 2">D19-10-3-21</strain>
    </source>
</reference>
<sequence>MTVPIFEPAGPYIIQGIGPYEIPHPYEQGAIVARVIIEGEVVALDMSEVTVAPVSSISTGDLYLSASLVAEHLGRSLWIDRETDAVQGWEARYGDREVGMERQLDGGTMVDQELRAAVRGALRMRGAVDPYVPVPGHVPVAKADGQGWENGPSATEVAGAEASAIRAEQAAERSEQGADHVDEVVDGLDRGVLWLISETETSALFAIGKFSIINDPGPGPWSSVTIEVKD</sequence>